<dbReference type="KEGG" id="sage:EN72_11410"/>
<accession>A0A0E1EPX8</accession>
<comment type="caution">
    <text evidence="5">The sequence shown here is derived from an EMBL/GenBank/DDBJ whole genome shotgun (WGS) entry which is preliminary data.</text>
</comment>
<reference evidence="3" key="4">
    <citation type="submission" date="2023-05" db="EMBL/GenBank/DDBJ databases">
        <title>Cataloging the Phylogenetic Diversity of Human Bladder Bacteria.</title>
        <authorList>
            <person name="Du J."/>
        </authorList>
    </citation>
    <scope>NUCLEOTIDE SEQUENCE</scope>
    <source>
        <strain evidence="3">UMB8703</strain>
    </source>
</reference>
<dbReference type="EMBL" id="QHGZ01000090">
    <property type="protein sequence ID" value="RDY85307.1"/>
    <property type="molecule type" value="Genomic_DNA"/>
</dbReference>
<evidence type="ECO:0000313" key="7">
    <source>
        <dbReference type="Proteomes" id="UP000093122"/>
    </source>
</evidence>
<proteinExistence type="predicted"/>
<dbReference type="EMBL" id="LCVB01000028">
    <property type="protein sequence ID" value="KLJ28953.1"/>
    <property type="molecule type" value="Genomic_DNA"/>
</dbReference>
<sequence>MTKFIVDSSYWNLFPTSKIGVILIKDYHMDRNLETELKQLLSDSHSLAKKYLQEKEFSQNRVIQTYRKAYQTFKTKKGARSSIEALLKRVNSGNEITSINPLVDIYNAASLRFGLPIGAEDSDTFRGDLKLTITNGGDEFYLIGEDFNRPTLSGELAYVDDVGAVCRCFNWRDGKRTMITDNTQNAFLVIELIDNGREIIFKEALDFIATNTNRFLKAKTQTIILDKEHSEITL</sequence>
<evidence type="ECO:0000313" key="8">
    <source>
        <dbReference type="Proteomes" id="UP000256718"/>
    </source>
</evidence>
<evidence type="ECO:0000313" key="4">
    <source>
        <dbReference type="EMBL" id="OCM70480.1"/>
    </source>
</evidence>
<evidence type="ECO:0000259" key="1">
    <source>
        <dbReference type="SMART" id="SM00873"/>
    </source>
</evidence>
<keyword evidence="2" id="KW-0030">Aminoacyl-tRNA synthetase</keyword>
<protein>
    <submittedName>
        <fullName evidence="3">B3/4 domain-containing protein</fullName>
    </submittedName>
    <submittedName>
        <fullName evidence="2">tRNA synthetase subunit beta</fullName>
    </submittedName>
</protein>
<dbReference type="SUPFAM" id="SSF56037">
    <property type="entry name" value="PheT/TilS domain"/>
    <property type="match status" value="1"/>
</dbReference>
<dbReference type="Pfam" id="PF03483">
    <property type="entry name" value="B3_4"/>
    <property type="match status" value="1"/>
</dbReference>
<dbReference type="Proteomes" id="UP000093122">
    <property type="component" value="Unassembled WGS sequence"/>
</dbReference>
<evidence type="ECO:0000313" key="3">
    <source>
        <dbReference type="EMBL" id="MDK6899570.1"/>
    </source>
</evidence>
<organism evidence="5 8">
    <name type="scientific">Streptococcus agalactiae</name>
    <dbReference type="NCBI Taxonomy" id="1311"/>
    <lineage>
        <taxon>Bacteria</taxon>
        <taxon>Bacillati</taxon>
        <taxon>Bacillota</taxon>
        <taxon>Bacilli</taxon>
        <taxon>Lactobacillales</taxon>
        <taxon>Streptococcaceae</taxon>
        <taxon>Streptococcus</taxon>
    </lineage>
</organism>
<evidence type="ECO:0000313" key="5">
    <source>
        <dbReference type="EMBL" id="RDY85307.1"/>
    </source>
</evidence>
<dbReference type="Gene3D" id="3.50.40.10">
    <property type="entry name" value="Phenylalanyl-trna Synthetase, Chain B, domain 3"/>
    <property type="match status" value="1"/>
</dbReference>
<dbReference type="SMART" id="SM00873">
    <property type="entry name" value="B3_4"/>
    <property type="match status" value="1"/>
</dbReference>
<dbReference type="Proteomes" id="UP000035174">
    <property type="component" value="Unassembled WGS sequence"/>
</dbReference>
<dbReference type="InterPro" id="IPR005146">
    <property type="entry name" value="B3/B4_tRNA-bd"/>
</dbReference>
<keyword evidence="2" id="KW-0436">Ligase</keyword>
<evidence type="ECO:0000313" key="6">
    <source>
        <dbReference type="Proteomes" id="UP000035174"/>
    </source>
</evidence>
<reference evidence="4 7" key="2">
    <citation type="journal article" date="2016" name="Sci. Rep.">
        <title>Serotype IV Streptococcus agalactiae ST-452 has arisen from large genomic recombination events between CC23 and the hypervirulent CC17 lineages.</title>
        <authorList>
            <person name="Campisi E."/>
            <person name="Rinaudo C.D."/>
            <person name="Donati C."/>
            <person name="Barucco M."/>
            <person name="Torricelli G."/>
            <person name="Edwards M.S."/>
            <person name="Baker C.J."/>
            <person name="Margarit I."/>
            <person name="Rosini R."/>
        </authorList>
    </citation>
    <scope>NUCLEOTIDE SEQUENCE [LARGE SCALE GENOMIC DNA]</scope>
    <source>
        <strain evidence="4 7">CZ-PW-140</strain>
    </source>
</reference>
<dbReference type="GO" id="GO:0004826">
    <property type="term" value="F:phenylalanine-tRNA ligase activity"/>
    <property type="evidence" value="ECO:0007669"/>
    <property type="project" value="InterPro"/>
</dbReference>
<dbReference type="KEGG" id="sagg:EN73_10410"/>
<evidence type="ECO:0000313" key="2">
    <source>
        <dbReference type="EMBL" id="KLJ28953.1"/>
    </source>
</evidence>
<dbReference type="PANTHER" id="PTHR39209">
    <property type="match status" value="1"/>
</dbReference>
<dbReference type="InterPro" id="IPR020825">
    <property type="entry name" value="Phe-tRNA_synthase-like_B3/B4"/>
</dbReference>
<dbReference type="AlphaFoldDB" id="A0A0E1EPX8"/>
<feature type="domain" description="B3/B4 tRNA-binding" evidence="1">
    <location>
        <begin position="65"/>
        <end position="213"/>
    </location>
</feature>
<dbReference type="EMBL" id="MAWT01000046">
    <property type="protein sequence ID" value="OCM70480.1"/>
    <property type="molecule type" value="Genomic_DNA"/>
</dbReference>
<gene>
    <name evidence="4" type="ORF">AX245_02580</name>
    <name evidence="5" type="ORF">C4618_03145</name>
    <name evidence="3" type="ORF">QP229_06130</name>
    <name evidence="2" type="ORF">WA45_05490</name>
</gene>
<dbReference type="RefSeq" id="WP_000159980.1">
    <property type="nucleotide sequence ID" value="NZ_AP018935.1"/>
</dbReference>
<dbReference type="PANTHER" id="PTHR39209:SF2">
    <property type="entry name" value="CYTOPLASMIC PROTEIN"/>
    <property type="match status" value="1"/>
</dbReference>
<dbReference type="GO" id="GO:0003723">
    <property type="term" value="F:RNA binding"/>
    <property type="evidence" value="ECO:0007669"/>
    <property type="project" value="InterPro"/>
</dbReference>
<dbReference type="EMBL" id="JASOIH010000004">
    <property type="protein sequence ID" value="MDK6899570.1"/>
    <property type="molecule type" value="Genomic_DNA"/>
</dbReference>
<reference evidence="5 8" key="3">
    <citation type="journal article" date="2018" name="Emerg. Microbes Infect.">
        <title>Phenotypic and molecular analysis of nontypeable Group B streptococci: identification of cps2a and hybrid cps2a/cps5 Group B streptococcal capsule gene clusters.</title>
        <authorList>
            <person name="Alhhazmi A."/>
            <person name="Tyrrell G.J."/>
        </authorList>
    </citation>
    <scope>NUCLEOTIDE SEQUENCE [LARGE SCALE GENOMIC DNA]</scope>
    <source>
        <strain evidence="5 8">PLGBS17</strain>
    </source>
</reference>
<dbReference type="Proteomes" id="UP000256718">
    <property type="component" value="Unassembled WGS sequence"/>
</dbReference>
<dbReference type="Proteomes" id="UP001230629">
    <property type="component" value="Unassembled WGS sequence"/>
</dbReference>
<reference evidence="2 6" key="1">
    <citation type="journal article" date="2015" name="PLoS ONE">
        <title>Genomic analysis reveals the molecular basis for capsule loss in the group B streptococcus population.</title>
        <authorList>
            <consortium name="DEVANI Consortium"/>
            <person name="Rosini R."/>
            <person name="Campisi E."/>
            <person name="De Chiara M."/>
            <person name="Tettelin H."/>
            <person name="Rinaudo D."/>
            <person name="Toniolo C."/>
            <person name="Metruccio M."/>
            <person name="Guidotti S."/>
            <person name="Sorensen U.B."/>
            <person name="Kilian M."/>
            <person name="Ramirez M."/>
            <person name="Janulczyk R."/>
            <person name="Donati C."/>
            <person name="Grandi G."/>
            <person name="Margarit I."/>
        </authorList>
    </citation>
    <scope>NUCLEOTIDE SEQUENCE [LARGE SCALE GENOMIC DNA]</scope>
    <source>
        <strain evidence="2 6">ES-PW-063</strain>
    </source>
</reference>
<name>A0A0E1EPX8_STRAG</name>